<feature type="chain" id="PRO_5045195801" description="Gliding motility protein GldN" evidence="2">
    <location>
        <begin position="31"/>
        <end position="350"/>
    </location>
</feature>
<dbReference type="Proteomes" id="UP001501207">
    <property type="component" value="Unassembled WGS sequence"/>
</dbReference>
<organism evidence="3 4">
    <name type="scientific">Compostibacter hankyongensis</name>
    <dbReference type="NCBI Taxonomy" id="1007089"/>
    <lineage>
        <taxon>Bacteria</taxon>
        <taxon>Pseudomonadati</taxon>
        <taxon>Bacteroidota</taxon>
        <taxon>Chitinophagia</taxon>
        <taxon>Chitinophagales</taxon>
        <taxon>Chitinophagaceae</taxon>
        <taxon>Compostibacter</taxon>
    </lineage>
</organism>
<keyword evidence="4" id="KW-1185">Reference proteome</keyword>
<evidence type="ECO:0008006" key="5">
    <source>
        <dbReference type="Google" id="ProtNLM"/>
    </source>
</evidence>
<evidence type="ECO:0000313" key="3">
    <source>
        <dbReference type="EMBL" id="GAA4301160.1"/>
    </source>
</evidence>
<reference evidence="4" key="1">
    <citation type="journal article" date="2019" name="Int. J. Syst. Evol. Microbiol.">
        <title>The Global Catalogue of Microorganisms (GCM) 10K type strain sequencing project: providing services to taxonomists for standard genome sequencing and annotation.</title>
        <authorList>
            <consortium name="The Broad Institute Genomics Platform"/>
            <consortium name="The Broad Institute Genome Sequencing Center for Infectious Disease"/>
            <person name="Wu L."/>
            <person name="Ma J."/>
        </authorList>
    </citation>
    <scope>NUCLEOTIDE SEQUENCE [LARGE SCALE GENOMIC DNA]</scope>
    <source>
        <strain evidence="4">JCM 17664</strain>
    </source>
</reference>
<sequence length="350" mass="39525">MRKVIVKKGSIPVLLGALFLGMLTAGEAAAQQPAQQPTTTNPDPLVNPATGNVVTPPPTDADILSSGIMLPDSANPFGSIDTIRHSLANNEVVDRNLNKSRTPLAYQYIREDDAIWGKTIWEEIDTHAKMNLPFRYKGNEEGGPTSLIAALLEGIRKGEIKVYSPVDDRFTTAMTMADVSNNLQGKPDTIEVVDPVTNQQTTQVIRNDFNADLIDRYRIKETWVFDKQTSIMYARIIGIAPEKAVIDEATGEVRAYTPLFWLSYPDIRGVLARYDVYNPKNDMMRMSWEDVFEMRFFSSYVIREENAFDRSIKDYVMPGDTSIKAGVRRLLEGQRIKNDIFNWEQDAWSY</sequence>
<evidence type="ECO:0000256" key="2">
    <source>
        <dbReference type="SAM" id="SignalP"/>
    </source>
</evidence>
<accession>A0ABP8FE49</accession>
<protein>
    <recommendedName>
        <fullName evidence="5">Gliding motility protein GldN</fullName>
    </recommendedName>
</protein>
<evidence type="ECO:0000313" key="4">
    <source>
        <dbReference type="Proteomes" id="UP001501207"/>
    </source>
</evidence>
<feature type="region of interest" description="Disordered" evidence="1">
    <location>
        <begin position="31"/>
        <end position="58"/>
    </location>
</feature>
<dbReference type="Pfam" id="PF19841">
    <property type="entry name" value="GldN"/>
    <property type="match status" value="1"/>
</dbReference>
<feature type="signal peptide" evidence="2">
    <location>
        <begin position="1"/>
        <end position="30"/>
    </location>
</feature>
<gene>
    <name evidence="3" type="ORF">GCM10023143_02700</name>
</gene>
<name>A0ABP8FE49_9BACT</name>
<evidence type="ECO:0000256" key="1">
    <source>
        <dbReference type="SAM" id="MobiDB-lite"/>
    </source>
</evidence>
<feature type="compositionally biased region" description="Low complexity" evidence="1">
    <location>
        <begin position="31"/>
        <end position="44"/>
    </location>
</feature>
<proteinExistence type="predicted"/>
<dbReference type="InterPro" id="IPR019847">
    <property type="entry name" value="Gliding_motility_assoc_GldN"/>
</dbReference>
<comment type="caution">
    <text evidence="3">The sequence shown here is derived from an EMBL/GenBank/DDBJ whole genome shotgun (WGS) entry which is preliminary data.</text>
</comment>
<dbReference type="EMBL" id="BAABFN010000001">
    <property type="protein sequence ID" value="GAA4301160.1"/>
    <property type="molecule type" value="Genomic_DNA"/>
</dbReference>
<dbReference type="RefSeq" id="WP_344974099.1">
    <property type="nucleotide sequence ID" value="NZ_BAABFN010000001.1"/>
</dbReference>
<keyword evidence="2" id="KW-0732">Signal</keyword>
<dbReference type="NCBIfam" id="TIGR03523">
    <property type="entry name" value="GldN"/>
    <property type="match status" value="1"/>
</dbReference>